<evidence type="ECO:0000313" key="2">
    <source>
        <dbReference type="Proteomes" id="UP001310386"/>
    </source>
</evidence>
<dbReference type="InterPro" id="IPR023214">
    <property type="entry name" value="HAD_sf"/>
</dbReference>
<sequence length="330" mass="37675">MSQPFEQNVIALIWDFDKTLMDGYMQAPIFRKFGINSADFWNEVNSLAQAYRKQNPEIRINSDSIYLNHFLTCVGQGIFPGLNNRMLFELGKELGFYPGLPDFFVTLKDSVEKDEMFKKYNITVEHYIISTGFAQMIRGSDIAPFVDGIWGCEFIERPIRSRLKPEGEAAAGAVTVQEDENRENEISQIGYVIDNTSKTRAIFEINKGSNKNENIDVNATMARNARRVPFEHMIYIADGPSDVPVFSVIKQNGGRSFAVYPKGKPKEFQQVDKLRKDDRIDMYGEADYTSNTLTHMWLIEQTRQIAGKIYRHKEEVILSSVSGPPSHIND</sequence>
<comment type="caution">
    <text evidence="1">The sequence shown here is derived from an EMBL/GenBank/DDBJ whole genome shotgun (WGS) entry which is preliminary data.</text>
</comment>
<dbReference type="RefSeq" id="WP_371755281.1">
    <property type="nucleotide sequence ID" value="NZ_JAYJLD010000028.1"/>
</dbReference>
<reference evidence="1" key="1">
    <citation type="submission" date="2023-12" db="EMBL/GenBank/DDBJ databases">
        <title>Fervidustalea candida gen. nov., sp. nov., a novel member of the family Paenibacillaceae isolated from a geothermal area.</title>
        <authorList>
            <person name="Li W.-J."/>
            <person name="Jiao J.-Y."/>
            <person name="Chen Y."/>
        </authorList>
    </citation>
    <scope>NUCLEOTIDE SEQUENCE</scope>
    <source>
        <strain evidence="1">SYSU GA230002</strain>
    </source>
</reference>
<dbReference type="Proteomes" id="UP001310386">
    <property type="component" value="Unassembled WGS sequence"/>
</dbReference>
<dbReference type="Gene3D" id="3.40.50.1000">
    <property type="entry name" value="HAD superfamily/HAD-like"/>
    <property type="match status" value="1"/>
</dbReference>
<gene>
    <name evidence="1" type="ORF">VF724_15965</name>
</gene>
<dbReference type="SUPFAM" id="SSF56784">
    <property type="entry name" value="HAD-like"/>
    <property type="match status" value="1"/>
</dbReference>
<dbReference type="EMBL" id="JAYJLD010000028">
    <property type="protein sequence ID" value="MEB3103153.1"/>
    <property type="molecule type" value="Genomic_DNA"/>
</dbReference>
<evidence type="ECO:0008006" key="3">
    <source>
        <dbReference type="Google" id="ProtNLM"/>
    </source>
</evidence>
<name>A0ABU5ZKV3_9BACL</name>
<proteinExistence type="predicted"/>
<organism evidence="1 2">
    <name type="scientific">Ferviditalea candida</name>
    <dbReference type="NCBI Taxonomy" id="3108399"/>
    <lineage>
        <taxon>Bacteria</taxon>
        <taxon>Bacillati</taxon>
        <taxon>Bacillota</taxon>
        <taxon>Bacilli</taxon>
        <taxon>Bacillales</taxon>
        <taxon>Paenibacillaceae</taxon>
        <taxon>Ferviditalea</taxon>
    </lineage>
</organism>
<dbReference type="InterPro" id="IPR036412">
    <property type="entry name" value="HAD-like_sf"/>
</dbReference>
<keyword evidence="2" id="KW-1185">Reference proteome</keyword>
<protein>
    <recommendedName>
        <fullName evidence="3">Haloacid dehalogenase-like hydrolase</fullName>
    </recommendedName>
</protein>
<evidence type="ECO:0000313" key="1">
    <source>
        <dbReference type="EMBL" id="MEB3103153.1"/>
    </source>
</evidence>
<accession>A0ABU5ZKV3</accession>